<feature type="compositionally biased region" description="Basic and acidic residues" evidence="1">
    <location>
        <begin position="752"/>
        <end position="763"/>
    </location>
</feature>
<feature type="compositionally biased region" description="Basic and acidic residues" evidence="1">
    <location>
        <begin position="521"/>
        <end position="550"/>
    </location>
</feature>
<dbReference type="AlphaFoldDB" id="A0A6A6GI84"/>
<proteinExistence type="predicted"/>
<dbReference type="OrthoDB" id="1658288at2759"/>
<dbReference type="PANTHER" id="PTHR46082:SF11">
    <property type="entry name" value="AAA+ ATPASE DOMAIN-CONTAINING PROTEIN-RELATED"/>
    <property type="match status" value="1"/>
</dbReference>
<feature type="compositionally biased region" description="Polar residues" evidence="1">
    <location>
        <begin position="318"/>
        <end position="329"/>
    </location>
</feature>
<feature type="compositionally biased region" description="Basic residues" evidence="1">
    <location>
        <begin position="339"/>
        <end position="348"/>
    </location>
</feature>
<reference evidence="3" key="1">
    <citation type="journal article" date="2020" name="Stud. Mycol.">
        <title>101 Dothideomycetes genomes: A test case for predicting lifestyles and emergence of pathogens.</title>
        <authorList>
            <person name="Haridas S."/>
            <person name="Albert R."/>
            <person name="Binder M."/>
            <person name="Bloem J."/>
            <person name="LaButti K."/>
            <person name="Salamov A."/>
            <person name="Andreopoulos B."/>
            <person name="Baker S."/>
            <person name="Barry K."/>
            <person name="Bills G."/>
            <person name="Bluhm B."/>
            <person name="Cannon C."/>
            <person name="Castanera R."/>
            <person name="Culley D."/>
            <person name="Daum C."/>
            <person name="Ezra D."/>
            <person name="Gonzalez J."/>
            <person name="Henrissat B."/>
            <person name="Kuo A."/>
            <person name="Liang C."/>
            <person name="Lipzen A."/>
            <person name="Lutzoni F."/>
            <person name="Magnuson J."/>
            <person name="Mondo S."/>
            <person name="Nolan M."/>
            <person name="Ohm R."/>
            <person name="Pangilinan J."/>
            <person name="Park H.-J."/>
            <person name="Ramirez L."/>
            <person name="Alfaro M."/>
            <person name="Sun H."/>
            <person name="Tritt A."/>
            <person name="Yoshinaga Y."/>
            <person name="Zwiers L.-H."/>
            <person name="Turgeon B."/>
            <person name="Goodwin S."/>
            <person name="Spatafora J."/>
            <person name="Crous P."/>
            <person name="Grigoriev I."/>
        </authorList>
    </citation>
    <scope>NUCLEOTIDE SEQUENCE [LARGE SCALE GENOMIC DNA]</scope>
    <source>
        <strain evidence="3">CECT 20119</strain>
    </source>
</reference>
<evidence type="ECO:0008006" key="4">
    <source>
        <dbReference type="Google" id="ProtNLM"/>
    </source>
</evidence>
<evidence type="ECO:0000256" key="1">
    <source>
        <dbReference type="SAM" id="MobiDB-lite"/>
    </source>
</evidence>
<protein>
    <recommendedName>
        <fullName evidence="4">Nucleoside phosphorylase domain-containing protein</fullName>
    </recommendedName>
</protein>
<keyword evidence="3" id="KW-1185">Reference proteome</keyword>
<accession>A0A6A6GI84</accession>
<feature type="compositionally biased region" description="Polar residues" evidence="1">
    <location>
        <begin position="445"/>
        <end position="470"/>
    </location>
</feature>
<sequence length="819" mass="90865">MATLLRYEDYTIAWIAVLPVEAEAAVGMLDRRHEGRFPMGPGNKNLFIGGEIYGHNVVIATWPRGQTYGIGAAAELATDVKRRFRKIWFALLVGVAAGIPHLDAGEQTKDIRLGDVLVCVPDQVNSGIVQYDYGKWLSSDSGVKFVPNGRQAETESVIRTAISYIDLTTPSPFEDGNESAEHLRIFQARQTTSKFICPSQDDDILLATRGSDSTGVVSVPIERTRRAESHRTYVWYGRMGSGNALVKSARKRDELRDEHGIIGLEMEAAGTMNILPAGVIRGVCDYADRQKDKRWQPYAAATAAAYAKSILKNTPLIQTKTATRSSRTPRPSPVTVVTRQRRHHHRGRGIPQSIRERLESIPSDDKTGDADAEESVISYNHDTMQPTKSASSLSTSTLPSRALHGSTKPKDIDVLPEDSPLVKFARSYQLHSSFRTSPPREFPSGNASSSVSAHCDAQSANKRSKYQSPTVEDETPSAPAAIEPKKEQQSLVVPDGTIDAVSPLDLQPTSQETPDQYSVKNVREVDPQYERARTTDPARADTDERRKEPRASTIRAKQVVADHRFVLATFDRYSPGPGIGTLPDDFPKPDMSWQLPPKAMDDTEEIDTAQDCEVVSLHSTSSAGSVPSGFEYSDTGAVRSMNMKDDSYHERKPQTDVPDHDKISSRRHRARWRSDNARWYAVYDWRQAVSNAEHEPSCQPPPRIPPSSPHASLDPYASPAKYTPRDSYASPAPCPPPDPYARPTRSGWDSLRGYHGDPGRVEAHTYPYSQTRPTEPYDPYYGYGRSRAHESYHSPPPSPNACEEFERFFGPKASQYGET</sequence>
<feature type="region of interest" description="Disordered" evidence="1">
    <location>
        <begin position="318"/>
        <end position="415"/>
    </location>
</feature>
<dbReference type="GO" id="GO:0003824">
    <property type="term" value="F:catalytic activity"/>
    <property type="evidence" value="ECO:0007669"/>
    <property type="project" value="InterPro"/>
</dbReference>
<feature type="region of interest" description="Disordered" evidence="1">
    <location>
        <begin position="644"/>
        <end position="669"/>
    </location>
</feature>
<feature type="region of interest" description="Disordered" evidence="1">
    <location>
        <begin position="693"/>
        <end position="802"/>
    </location>
</feature>
<feature type="compositionally biased region" description="Pro residues" evidence="1">
    <location>
        <begin position="698"/>
        <end position="708"/>
    </location>
</feature>
<feature type="compositionally biased region" description="Basic and acidic residues" evidence="1">
    <location>
        <begin position="644"/>
        <end position="664"/>
    </location>
</feature>
<dbReference type="InterPro" id="IPR035994">
    <property type="entry name" value="Nucleoside_phosphorylase_sf"/>
</dbReference>
<dbReference type="Gene3D" id="3.40.50.1580">
    <property type="entry name" value="Nucleoside phosphorylase domain"/>
    <property type="match status" value="1"/>
</dbReference>
<dbReference type="Proteomes" id="UP000799538">
    <property type="component" value="Unassembled WGS sequence"/>
</dbReference>
<dbReference type="EMBL" id="ML992504">
    <property type="protein sequence ID" value="KAF2225190.1"/>
    <property type="molecule type" value="Genomic_DNA"/>
</dbReference>
<dbReference type="PANTHER" id="PTHR46082">
    <property type="entry name" value="ATP/GTP-BINDING PROTEIN-RELATED"/>
    <property type="match status" value="1"/>
</dbReference>
<name>A0A6A6GI84_9PEZI</name>
<organism evidence="2 3">
    <name type="scientific">Elsinoe ampelina</name>
    <dbReference type="NCBI Taxonomy" id="302913"/>
    <lineage>
        <taxon>Eukaryota</taxon>
        <taxon>Fungi</taxon>
        <taxon>Dikarya</taxon>
        <taxon>Ascomycota</taxon>
        <taxon>Pezizomycotina</taxon>
        <taxon>Dothideomycetes</taxon>
        <taxon>Dothideomycetidae</taxon>
        <taxon>Myriangiales</taxon>
        <taxon>Elsinoaceae</taxon>
        <taxon>Elsinoe</taxon>
    </lineage>
</organism>
<dbReference type="InterPro" id="IPR053137">
    <property type="entry name" value="NLR-like"/>
</dbReference>
<feature type="compositionally biased region" description="Polar residues" evidence="1">
    <location>
        <begin position="507"/>
        <end position="519"/>
    </location>
</feature>
<evidence type="ECO:0000313" key="2">
    <source>
        <dbReference type="EMBL" id="KAF2225190.1"/>
    </source>
</evidence>
<gene>
    <name evidence="2" type="ORF">BDZ85DRAFT_89769</name>
</gene>
<evidence type="ECO:0000313" key="3">
    <source>
        <dbReference type="Proteomes" id="UP000799538"/>
    </source>
</evidence>
<dbReference type="GO" id="GO:0009116">
    <property type="term" value="P:nucleoside metabolic process"/>
    <property type="evidence" value="ECO:0007669"/>
    <property type="project" value="InterPro"/>
</dbReference>
<dbReference type="SUPFAM" id="SSF53167">
    <property type="entry name" value="Purine and uridine phosphorylases"/>
    <property type="match status" value="1"/>
</dbReference>
<feature type="region of interest" description="Disordered" evidence="1">
    <location>
        <begin position="434"/>
        <end position="554"/>
    </location>
</feature>
<feature type="compositionally biased region" description="Basic and acidic residues" evidence="1">
    <location>
        <begin position="354"/>
        <end position="369"/>
    </location>
</feature>
<feature type="compositionally biased region" description="Low complexity" evidence="1">
    <location>
        <begin position="386"/>
        <end position="403"/>
    </location>
</feature>